<dbReference type="CDD" id="cd00082">
    <property type="entry name" value="HisKA"/>
    <property type="match status" value="1"/>
</dbReference>
<comment type="catalytic activity">
    <reaction evidence="1">
        <text>ATP + protein L-histidine = ADP + protein N-phospho-L-histidine.</text>
        <dbReference type="EC" id="2.7.13.3"/>
    </reaction>
</comment>
<evidence type="ECO:0000256" key="1">
    <source>
        <dbReference type="ARBA" id="ARBA00000085"/>
    </source>
</evidence>
<keyword evidence="9" id="KW-0472">Membrane</keyword>
<dbReference type="Gene3D" id="1.10.287.130">
    <property type="match status" value="1"/>
</dbReference>
<evidence type="ECO:0000256" key="2">
    <source>
        <dbReference type="ARBA" id="ARBA00012438"/>
    </source>
</evidence>
<evidence type="ECO:0000256" key="4">
    <source>
        <dbReference type="ARBA" id="ARBA00022679"/>
    </source>
</evidence>
<dbReference type="InterPro" id="IPR004358">
    <property type="entry name" value="Sig_transdc_His_kin-like_C"/>
</dbReference>
<keyword evidence="7" id="KW-0067">ATP-binding</keyword>
<keyword evidence="12" id="KW-1185">Reference proteome</keyword>
<dbReference type="InterPro" id="IPR036890">
    <property type="entry name" value="HATPase_C_sf"/>
</dbReference>
<dbReference type="PANTHER" id="PTHR43547:SF2">
    <property type="entry name" value="HYBRID SIGNAL TRANSDUCTION HISTIDINE KINASE C"/>
    <property type="match status" value="1"/>
</dbReference>
<dbReference type="Gene3D" id="3.30.565.10">
    <property type="entry name" value="Histidine kinase-like ATPase, C-terminal domain"/>
    <property type="match status" value="1"/>
</dbReference>
<dbReference type="PANTHER" id="PTHR43547">
    <property type="entry name" value="TWO-COMPONENT HISTIDINE KINASE"/>
    <property type="match status" value="1"/>
</dbReference>
<dbReference type="EC" id="2.7.13.3" evidence="2"/>
<accession>A0ABU9DJW3</accession>
<dbReference type="SMART" id="SM00388">
    <property type="entry name" value="HisKA"/>
    <property type="match status" value="1"/>
</dbReference>
<dbReference type="PRINTS" id="PR00344">
    <property type="entry name" value="BCTRLSENSOR"/>
</dbReference>
<evidence type="ECO:0000313" key="12">
    <source>
        <dbReference type="Proteomes" id="UP001469365"/>
    </source>
</evidence>
<evidence type="ECO:0000256" key="7">
    <source>
        <dbReference type="ARBA" id="ARBA00022840"/>
    </source>
</evidence>
<keyword evidence="9" id="KW-1133">Transmembrane helix</keyword>
<evidence type="ECO:0000256" key="6">
    <source>
        <dbReference type="ARBA" id="ARBA00022777"/>
    </source>
</evidence>
<reference evidence="11 12" key="1">
    <citation type="submission" date="2024-04" db="EMBL/GenBank/DDBJ databases">
        <title>draft genome sequnece of Paenibacillus filicis.</title>
        <authorList>
            <person name="Kim D.-U."/>
        </authorList>
    </citation>
    <scope>NUCLEOTIDE SEQUENCE [LARGE SCALE GENOMIC DNA]</scope>
    <source>
        <strain evidence="11 12">KACC14197</strain>
    </source>
</reference>
<dbReference type="InterPro" id="IPR047963">
    <property type="entry name" value="YcbM-like_HATPase"/>
</dbReference>
<evidence type="ECO:0000313" key="11">
    <source>
        <dbReference type="EMBL" id="MEK8129156.1"/>
    </source>
</evidence>
<dbReference type="SUPFAM" id="SSF55874">
    <property type="entry name" value="ATPase domain of HSP90 chaperone/DNA topoisomerase II/histidine kinase"/>
    <property type="match status" value="1"/>
</dbReference>
<dbReference type="CDD" id="cd16947">
    <property type="entry name" value="HATPase_YcbM-like"/>
    <property type="match status" value="1"/>
</dbReference>
<protein>
    <recommendedName>
        <fullName evidence="2">histidine kinase</fullName>
        <ecNumber evidence="2">2.7.13.3</ecNumber>
    </recommendedName>
</protein>
<evidence type="ECO:0000256" key="3">
    <source>
        <dbReference type="ARBA" id="ARBA00022553"/>
    </source>
</evidence>
<dbReference type="GO" id="GO:0016301">
    <property type="term" value="F:kinase activity"/>
    <property type="evidence" value="ECO:0007669"/>
    <property type="project" value="UniProtKB-KW"/>
</dbReference>
<evidence type="ECO:0000259" key="10">
    <source>
        <dbReference type="PROSITE" id="PS50109"/>
    </source>
</evidence>
<keyword evidence="6 11" id="KW-0418">Kinase</keyword>
<proteinExistence type="predicted"/>
<dbReference type="InterPro" id="IPR003594">
    <property type="entry name" value="HATPase_dom"/>
</dbReference>
<dbReference type="EMBL" id="JBBPCC010000008">
    <property type="protein sequence ID" value="MEK8129156.1"/>
    <property type="molecule type" value="Genomic_DNA"/>
</dbReference>
<gene>
    <name evidence="11" type="ORF">WMW72_14720</name>
</gene>
<keyword evidence="4" id="KW-0808">Transferase</keyword>
<dbReference type="PROSITE" id="PS50109">
    <property type="entry name" value="HIS_KIN"/>
    <property type="match status" value="1"/>
</dbReference>
<comment type="caution">
    <text evidence="11">The sequence shown here is derived from an EMBL/GenBank/DDBJ whole genome shotgun (WGS) entry which is preliminary data.</text>
</comment>
<dbReference type="InterPro" id="IPR036097">
    <property type="entry name" value="HisK_dim/P_sf"/>
</dbReference>
<sequence length="334" mass="37569">MHHPDSLGHRLQAGRGTLMAGAGLWTPVLLAIIGLLAAALGWQSWKSRSQQRELASIIRELDAIARTGGKQKLLYMTGHRGLQELLTSLNGLLEFNRQAAAGHVRTEMAIRRMLSNISHDLKTPLTVVLGYIETIRHDPAMPAEERELLLGKVHRKAWDVLELMNAFFDLARLESGDLELPLDRVRMNDVCSSTMLGFYDILTAQGFRVEIDIPERPLYAQAHEEAMTRILNNLISNAIRYGADGRMVGLSLYADEHDVYVEVRDQGQGIPESEQERVFDRMYTLEDSRNKLMQGSGLGLTITKRLVERLGGQIGLTSKPYERTVFTVKLPRMK</sequence>
<keyword evidence="9" id="KW-0812">Transmembrane</keyword>
<dbReference type="InterPro" id="IPR005467">
    <property type="entry name" value="His_kinase_dom"/>
</dbReference>
<feature type="domain" description="Histidine kinase" evidence="10">
    <location>
        <begin position="116"/>
        <end position="334"/>
    </location>
</feature>
<dbReference type="RefSeq" id="WP_341416248.1">
    <property type="nucleotide sequence ID" value="NZ_JBBPCC010000008.1"/>
</dbReference>
<dbReference type="SMART" id="SM00387">
    <property type="entry name" value="HATPase_c"/>
    <property type="match status" value="1"/>
</dbReference>
<organism evidence="11 12">
    <name type="scientific">Paenibacillus filicis</name>
    <dbReference type="NCBI Taxonomy" id="669464"/>
    <lineage>
        <taxon>Bacteria</taxon>
        <taxon>Bacillati</taxon>
        <taxon>Bacillota</taxon>
        <taxon>Bacilli</taxon>
        <taxon>Bacillales</taxon>
        <taxon>Paenibacillaceae</taxon>
        <taxon>Paenibacillus</taxon>
    </lineage>
</organism>
<dbReference type="Pfam" id="PF00512">
    <property type="entry name" value="HisKA"/>
    <property type="match status" value="1"/>
</dbReference>
<keyword evidence="3" id="KW-0597">Phosphoprotein</keyword>
<evidence type="ECO:0000256" key="5">
    <source>
        <dbReference type="ARBA" id="ARBA00022741"/>
    </source>
</evidence>
<keyword evidence="5" id="KW-0547">Nucleotide-binding</keyword>
<evidence type="ECO:0000256" key="9">
    <source>
        <dbReference type="SAM" id="Phobius"/>
    </source>
</evidence>
<feature type="transmembrane region" description="Helical" evidence="9">
    <location>
        <begin position="20"/>
        <end position="42"/>
    </location>
</feature>
<dbReference type="Proteomes" id="UP001469365">
    <property type="component" value="Unassembled WGS sequence"/>
</dbReference>
<dbReference type="SUPFAM" id="SSF47384">
    <property type="entry name" value="Homodimeric domain of signal transducing histidine kinase"/>
    <property type="match status" value="1"/>
</dbReference>
<dbReference type="Pfam" id="PF02518">
    <property type="entry name" value="HATPase_c"/>
    <property type="match status" value="1"/>
</dbReference>
<name>A0ABU9DJW3_9BACL</name>
<keyword evidence="8" id="KW-0902">Two-component regulatory system</keyword>
<dbReference type="InterPro" id="IPR003661">
    <property type="entry name" value="HisK_dim/P_dom"/>
</dbReference>
<evidence type="ECO:0000256" key="8">
    <source>
        <dbReference type="ARBA" id="ARBA00023012"/>
    </source>
</evidence>